<evidence type="ECO:0000256" key="1">
    <source>
        <dbReference type="ARBA" id="ARBA00008945"/>
    </source>
</evidence>
<dbReference type="PANTHER" id="PTHR48277:SF1">
    <property type="entry name" value="MITOCHONDRIAL RIBOSOMAL PROTEIN S5"/>
    <property type="match status" value="1"/>
</dbReference>
<dbReference type="SUPFAM" id="SSF54211">
    <property type="entry name" value="Ribosomal protein S5 domain 2-like"/>
    <property type="match status" value="1"/>
</dbReference>
<dbReference type="AlphaFoldDB" id="A0A2H0TFC7"/>
<dbReference type="Pfam" id="PF00333">
    <property type="entry name" value="Ribosomal_S5"/>
    <property type="match status" value="1"/>
</dbReference>
<organism evidence="9 10">
    <name type="scientific">Candidatus Niyogibacteria bacterium CG10_big_fil_rev_8_21_14_0_10_42_19</name>
    <dbReference type="NCBI Taxonomy" id="1974725"/>
    <lineage>
        <taxon>Bacteria</taxon>
        <taxon>Candidatus Niyogiibacteriota</taxon>
    </lineage>
</organism>
<dbReference type="FunFam" id="3.30.230.10:FF:000002">
    <property type="entry name" value="30S ribosomal protein S5"/>
    <property type="match status" value="1"/>
</dbReference>
<protein>
    <recommendedName>
        <fullName evidence="4">Small ribosomal subunit protein uS5</fullName>
    </recommendedName>
    <alternativeName>
        <fullName evidence="5">30S ribosomal protein S5</fullName>
    </alternativeName>
</protein>
<evidence type="ECO:0000256" key="3">
    <source>
        <dbReference type="ARBA" id="ARBA00023274"/>
    </source>
</evidence>
<proteinExistence type="inferred from homology"/>
<name>A0A2H0TFC7_9BACT</name>
<accession>A0A2H0TFC7</accession>
<evidence type="ECO:0000256" key="6">
    <source>
        <dbReference type="PROSITE-ProRule" id="PRU00268"/>
    </source>
</evidence>
<evidence type="ECO:0000256" key="5">
    <source>
        <dbReference type="ARBA" id="ARBA00035519"/>
    </source>
</evidence>
<dbReference type="SUPFAM" id="SSF54768">
    <property type="entry name" value="dsRNA-binding domain-like"/>
    <property type="match status" value="1"/>
</dbReference>
<dbReference type="GO" id="GO:0005737">
    <property type="term" value="C:cytoplasm"/>
    <property type="evidence" value="ECO:0007669"/>
    <property type="project" value="UniProtKB-ARBA"/>
</dbReference>
<dbReference type="GO" id="GO:1990904">
    <property type="term" value="C:ribonucleoprotein complex"/>
    <property type="evidence" value="ECO:0007669"/>
    <property type="project" value="UniProtKB-UniRule"/>
</dbReference>
<dbReference type="GO" id="GO:0005840">
    <property type="term" value="C:ribosome"/>
    <property type="evidence" value="ECO:0007669"/>
    <property type="project" value="UniProtKB-KW"/>
</dbReference>
<comment type="caution">
    <text evidence="9">The sequence shown here is derived from an EMBL/GenBank/DDBJ whole genome shotgun (WGS) entry which is preliminary data.</text>
</comment>
<keyword evidence="2 6" id="KW-0689">Ribosomal protein</keyword>
<dbReference type="InterPro" id="IPR005324">
    <property type="entry name" value="Ribosomal_uS5_C"/>
</dbReference>
<dbReference type="InterPro" id="IPR020568">
    <property type="entry name" value="Ribosomal_Su5_D2-typ_SF"/>
</dbReference>
<dbReference type="InterPro" id="IPR014721">
    <property type="entry name" value="Ribsml_uS5_D2-typ_fold_subgr"/>
</dbReference>
<evidence type="ECO:0000313" key="10">
    <source>
        <dbReference type="Proteomes" id="UP000229383"/>
    </source>
</evidence>
<dbReference type="PANTHER" id="PTHR48277">
    <property type="entry name" value="MITOCHONDRIAL RIBOSOMAL PROTEIN S5"/>
    <property type="match status" value="1"/>
</dbReference>
<reference evidence="10" key="1">
    <citation type="submission" date="2017-09" db="EMBL/GenBank/DDBJ databases">
        <title>Depth-based differentiation of microbial function through sediment-hosted aquifers and enrichment of novel symbionts in the deep terrestrial subsurface.</title>
        <authorList>
            <person name="Probst A.J."/>
            <person name="Ladd B."/>
            <person name="Jarett J.K."/>
            <person name="Geller-Mcgrath D.E."/>
            <person name="Sieber C.M.K."/>
            <person name="Emerson J.B."/>
            <person name="Anantharaman K."/>
            <person name="Thomas B.C."/>
            <person name="Malmstrom R."/>
            <person name="Stieglmeier M."/>
            <person name="Klingl A."/>
            <person name="Woyke T."/>
            <person name="Ryan C.M."/>
            <person name="Banfield J.F."/>
        </authorList>
    </citation>
    <scope>NUCLEOTIDE SEQUENCE [LARGE SCALE GENOMIC DNA]</scope>
</reference>
<dbReference type="InterPro" id="IPR013810">
    <property type="entry name" value="Ribosomal_uS5_N"/>
</dbReference>
<evidence type="ECO:0000256" key="7">
    <source>
        <dbReference type="RuleBase" id="RU003823"/>
    </source>
</evidence>
<dbReference type="EMBL" id="PFCN01000030">
    <property type="protein sequence ID" value="PIR70259.1"/>
    <property type="molecule type" value="Genomic_DNA"/>
</dbReference>
<keyword evidence="3 6" id="KW-0687">Ribonucleoprotein</keyword>
<gene>
    <name evidence="9" type="ORF">COU46_02500</name>
</gene>
<dbReference type="Gene3D" id="3.30.230.10">
    <property type="match status" value="1"/>
</dbReference>
<dbReference type="GO" id="GO:0006412">
    <property type="term" value="P:translation"/>
    <property type="evidence" value="ECO:0007669"/>
    <property type="project" value="InterPro"/>
</dbReference>
<sequence>MQRRQRNFKEKSEFDHKLIDLRRVARVEAGGRRFSFRATVVAGDKKGRVGVGVAKGTDTALSIEKAFREARKNAITVPITENGSIPHDVEAKYSSAKVLIRRAPTGTGLVAGSAVRTILDLCGVQNTTAKILSHTKNKINNARAAIEALKKLKK</sequence>
<dbReference type="GO" id="GO:0003723">
    <property type="term" value="F:RNA binding"/>
    <property type="evidence" value="ECO:0007669"/>
    <property type="project" value="InterPro"/>
</dbReference>
<dbReference type="InterPro" id="IPR000851">
    <property type="entry name" value="Ribosomal_uS5"/>
</dbReference>
<dbReference type="Proteomes" id="UP000229383">
    <property type="component" value="Unassembled WGS sequence"/>
</dbReference>
<feature type="domain" description="S5 DRBM" evidence="8">
    <location>
        <begin position="14"/>
        <end position="77"/>
    </location>
</feature>
<evidence type="ECO:0000256" key="4">
    <source>
        <dbReference type="ARBA" id="ARBA00035255"/>
    </source>
</evidence>
<dbReference type="Pfam" id="PF03719">
    <property type="entry name" value="Ribosomal_S5_C"/>
    <property type="match status" value="1"/>
</dbReference>
<evidence type="ECO:0000256" key="2">
    <source>
        <dbReference type="ARBA" id="ARBA00022980"/>
    </source>
</evidence>
<evidence type="ECO:0000313" key="9">
    <source>
        <dbReference type="EMBL" id="PIR70259.1"/>
    </source>
</evidence>
<dbReference type="PROSITE" id="PS50881">
    <property type="entry name" value="S5_DSRBD"/>
    <property type="match status" value="1"/>
</dbReference>
<dbReference type="GO" id="GO:0003735">
    <property type="term" value="F:structural constituent of ribosome"/>
    <property type="evidence" value="ECO:0007669"/>
    <property type="project" value="UniProtKB-UniRule"/>
</dbReference>
<dbReference type="Gene3D" id="3.30.160.20">
    <property type="match status" value="1"/>
</dbReference>
<comment type="similarity">
    <text evidence="1 7">Belongs to the universal ribosomal protein uS5 family.</text>
</comment>
<evidence type="ECO:0000259" key="8">
    <source>
        <dbReference type="PROSITE" id="PS50881"/>
    </source>
</evidence>